<reference evidence="2 3" key="1">
    <citation type="submission" date="2017-10" db="EMBL/GenBank/DDBJ databases">
        <title>Extensive intraspecific genome diversity in a model arbuscular mycorrhizal fungus.</title>
        <authorList>
            <person name="Chen E.C.H."/>
            <person name="Morin E."/>
            <person name="Baudet D."/>
            <person name="Noel J."/>
            <person name="Ndikumana S."/>
            <person name="Charron P."/>
            <person name="St-Onge C."/>
            <person name="Giorgi J."/>
            <person name="Grigoriev I.V."/>
            <person name="Roux C."/>
            <person name="Martin F.M."/>
            <person name="Corradi N."/>
        </authorList>
    </citation>
    <scope>NUCLEOTIDE SEQUENCE [LARGE SCALE GENOMIC DNA]</scope>
    <source>
        <strain evidence="2 3">A1</strain>
    </source>
</reference>
<dbReference type="Proteomes" id="UP000232688">
    <property type="component" value="Unassembled WGS sequence"/>
</dbReference>
<dbReference type="VEuPathDB" id="FungiDB:RhiirA1_486270"/>
<dbReference type="AlphaFoldDB" id="A0A2N0QHG3"/>
<protein>
    <submittedName>
        <fullName evidence="2">Uncharacterized protein</fullName>
    </submittedName>
</protein>
<evidence type="ECO:0000313" key="2">
    <source>
        <dbReference type="EMBL" id="PKC50475.1"/>
    </source>
</evidence>
<dbReference type="EMBL" id="LLXH01009924">
    <property type="protein sequence ID" value="PKC50475.1"/>
    <property type="molecule type" value="Genomic_DNA"/>
</dbReference>
<sequence length="161" mass="18472">MTKRLLIIRSASMQQLDKNLPEIVKTFPEYEMDMLTHEHSVKLVEKYDVIKNVIVYPYNGSFDVNQKVDVDTYDAVLVPVTNLSGSSFYNVLNFSLTIKAEKRFICNLVSEIWEVTPSNIKMMKIKSNTMTVLSSIATAILFIPLCIVLPFKLMSIQRKED</sequence>
<keyword evidence="1" id="KW-0472">Membrane</keyword>
<gene>
    <name evidence="2" type="ORF">RhiirA1_486270</name>
</gene>
<organism evidence="2 3">
    <name type="scientific">Rhizophagus irregularis</name>
    <dbReference type="NCBI Taxonomy" id="588596"/>
    <lineage>
        <taxon>Eukaryota</taxon>
        <taxon>Fungi</taxon>
        <taxon>Fungi incertae sedis</taxon>
        <taxon>Mucoromycota</taxon>
        <taxon>Glomeromycotina</taxon>
        <taxon>Glomeromycetes</taxon>
        <taxon>Glomerales</taxon>
        <taxon>Glomeraceae</taxon>
        <taxon>Rhizophagus</taxon>
    </lineage>
</organism>
<proteinExistence type="predicted"/>
<accession>A0A2N0QHG3</accession>
<evidence type="ECO:0000313" key="3">
    <source>
        <dbReference type="Proteomes" id="UP000232688"/>
    </source>
</evidence>
<name>A0A2N0QHG3_9GLOM</name>
<keyword evidence="1" id="KW-0812">Transmembrane</keyword>
<evidence type="ECO:0000256" key="1">
    <source>
        <dbReference type="SAM" id="Phobius"/>
    </source>
</evidence>
<feature type="transmembrane region" description="Helical" evidence="1">
    <location>
        <begin position="130"/>
        <end position="151"/>
    </location>
</feature>
<comment type="caution">
    <text evidence="2">The sequence shown here is derived from an EMBL/GenBank/DDBJ whole genome shotgun (WGS) entry which is preliminary data.</text>
</comment>
<reference evidence="2 3" key="2">
    <citation type="submission" date="2017-10" db="EMBL/GenBank/DDBJ databases">
        <title>Genome analyses suggest a sexual origin of heterokaryosis in a supposedly ancient asexual fungus.</title>
        <authorList>
            <person name="Corradi N."/>
            <person name="Sedzielewska K."/>
            <person name="Noel J."/>
            <person name="Charron P."/>
            <person name="Farinelli L."/>
            <person name="Marton T."/>
            <person name="Kruger M."/>
            <person name="Pelin A."/>
            <person name="Brachmann A."/>
            <person name="Corradi N."/>
        </authorList>
    </citation>
    <scope>NUCLEOTIDE SEQUENCE [LARGE SCALE GENOMIC DNA]</scope>
    <source>
        <strain evidence="2 3">A1</strain>
    </source>
</reference>
<keyword evidence="1" id="KW-1133">Transmembrane helix</keyword>